<dbReference type="InterPro" id="IPR003741">
    <property type="entry name" value="LUD_dom"/>
</dbReference>
<evidence type="ECO:0000313" key="3">
    <source>
        <dbReference type="Proteomes" id="UP001210231"/>
    </source>
</evidence>
<protein>
    <submittedName>
        <fullName evidence="2">LUD domain-containing protein</fullName>
    </submittedName>
</protein>
<name>A0ABT4UL68_9BACT</name>
<proteinExistence type="predicted"/>
<dbReference type="InterPro" id="IPR037171">
    <property type="entry name" value="NagB/RpiA_transferase-like"/>
</dbReference>
<accession>A0ABT4UL68</accession>
<dbReference type="EMBL" id="JAQGEF010000014">
    <property type="protein sequence ID" value="MDA3615596.1"/>
    <property type="molecule type" value="Genomic_DNA"/>
</dbReference>
<keyword evidence="3" id="KW-1185">Reference proteome</keyword>
<dbReference type="Gene3D" id="3.40.50.10420">
    <property type="entry name" value="NagB/RpiA/CoA transferase-like"/>
    <property type="match status" value="1"/>
</dbReference>
<feature type="domain" description="LUD" evidence="1">
    <location>
        <begin position="47"/>
        <end position="209"/>
    </location>
</feature>
<comment type="caution">
    <text evidence="2">The sequence shown here is derived from an EMBL/GenBank/DDBJ whole genome shotgun (WGS) entry which is preliminary data.</text>
</comment>
<organism evidence="2 3">
    <name type="scientific">Polluticaenibacter yanchengensis</name>
    <dbReference type="NCBI Taxonomy" id="3014562"/>
    <lineage>
        <taxon>Bacteria</taxon>
        <taxon>Pseudomonadati</taxon>
        <taxon>Bacteroidota</taxon>
        <taxon>Chitinophagia</taxon>
        <taxon>Chitinophagales</taxon>
        <taxon>Chitinophagaceae</taxon>
        <taxon>Polluticaenibacter</taxon>
    </lineage>
</organism>
<reference evidence="2 3" key="1">
    <citation type="submission" date="2022-12" db="EMBL/GenBank/DDBJ databases">
        <title>Chitinophagaceae gen. sp. nov., a new member of the family Chitinophagaceae, isolated from soil in a chemical factory.</title>
        <authorList>
            <person name="Ke Z."/>
        </authorList>
    </citation>
    <scope>NUCLEOTIDE SEQUENCE [LARGE SCALE GENOMIC DNA]</scope>
    <source>
        <strain evidence="2 3">LY-5</strain>
    </source>
</reference>
<dbReference type="InterPro" id="IPR024185">
    <property type="entry name" value="FTHF_cligase-like_sf"/>
</dbReference>
<dbReference type="PANTHER" id="PTHR43682:SF1">
    <property type="entry name" value="LACTATE UTILIZATION PROTEIN C"/>
    <property type="match status" value="1"/>
</dbReference>
<evidence type="ECO:0000259" key="1">
    <source>
        <dbReference type="Pfam" id="PF02589"/>
    </source>
</evidence>
<dbReference type="RefSeq" id="WP_407031923.1">
    <property type="nucleotide sequence ID" value="NZ_JAQGEF010000014.1"/>
</dbReference>
<dbReference type="Pfam" id="PF02589">
    <property type="entry name" value="LUD_dom"/>
    <property type="match status" value="1"/>
</dbReference>
<dbReference type="PANTHER" id="PTHR43682">
    <property type="entry name" value="LACTATE UTILIZATION PROTEIN C"/>
    <property type="match status" value="1"/>
</dbReference>
<gene>
    <name evidence="2" type="ORF">O3P16_12315</name>
</gene>
<dbReference type="SUPFAM" id="SSF100950">
    <property type="entry name" value="NagB/RpiA/CoA transferase-like"/>
    <property type="match status" value="1"/>
</dbReference>
<sequence>MADSKSRTIILDKIKKSLQTTTNRPFDNITQNTQIYQPQNEDLDILFAEQFTKMQGQFNYCTSEQDAAENIAQLCNSKNWQAIFIGNPQIQNILSKIPSQHFTNNLATSNVSVTFCESLIARTGSMILSSKSSDGRTTSVYAPAHICIAYTDQLMYDIKDGIQHLQQKYSNNNIPGMITLATGPSRTADIEKTLVTGVHGPKEVYCFLIERNW</sequence>
<dbReference type="Proteomes" id="UP001210231">
    <property type="component" value="Unassembled WGS sequence"/>
</dbReference>
<evidence type="ECO:0000313" key="2">
    <source>
        <dbReference type="EMBL" id="MDA3615596.1"/>
    </source>
</evidence>